<dbReference type="AlphaFoldDB" id="A0A7D6ZI15"/>
<feature type="domain" description="TerD" evidence="2">
    <location>
        <begin position="200"/>
        <end position="367"/>
    </location>
</feature>
<dbReference type="PANTHER" id="PTHR32097:SF17">
    <property type="entry name" value="CAMP-BINDING PROTEIN 1-RELATED"/>
    <property type="match status" value="1"/>
</dbReference>
<evidence type="ECO:0000256" key="1">
    <source>
        <dbReference type="SAM" id="MobiDB-lite"/>
    </source>
</evidence>
<keyword evidence="4" id="KW-1185">Reference proteome</keyword>
<dbReference type="Proteomes" id="UP000515512">
    <property type="component" value="Chromosome"/>
</dbReference>
<feature type="domain" description="TerD" evidence="2">
    <location>
        <begin position="20"/>
        <end position="154"/>
    </location>
</feature>
<accession>A0A7D6ZI15</accession>
<proteinExistence type="predicted"/>
<name>A0A7D6ZI15_9NOCA</name>
<evidence type="ECO:0000313" key="3">
    <source>
        <dbReference type="EMBL" id="QLY34098.1"/>
    </source>
</evidence>
<evidence type="ECO:0000313" key="4">
    <source>
        <dbReference type="Proteomes" id="UP000515512"/>
    </source>
</evidence>
<dbReference type="Pfam" id="PF02342">
    <property type="entry name" value="TerD"/>
    <property type="match status" value="2"/>
</dbReference>
<gene>
    <name evidence="3" type="ORF">H0264_03365</name>
</gene>
<dbReference type="Gene3D" id="2.60.60.30">
    <property type="entry name" value="sav2460 like domains"/>
    <property type="match status" value="2"/>
</dbReference>
<organism evidence="3 4">
    <name type="scientific">Nocardia huaxiensis</name>
    <dbReference type="NCBI Taxonomy" id="2755382"/>
    <lineage>
        <taxon>Bacteria</taxon>
        <taxon>Bacillati</taxon>
        <taxon>Actinomycetota</taxon>
        <taxon>Actinomycetes</taxon>
        <taxon>Mycobacteriales</taxon>
        <taxon>Nocardiaceae</taxon>
        <taxon>Nocardia</taxon>
    </lineage>
</organism>
<feature type="region of interest" description="Disordered" evidence="1">
    <location>
        <begin position="157"/>
        <end position="192"/>
    </location>
</feature>
<dbReference type="InterPro" id="IPR003325">
    <property type="entry name" value="TerD"/>
</dbReference>
<dbReference type="CDD" id="cd06974">
    <property type="entry name" value="TerD_like"/>
    <property type="match status" value="2"/>
</dbReference>
<protein>
    <submittedName>
        <fullName evidence="3">TerD family protein</fullName>
    </submittedName>
</protein>
<sequence>MVKGANAPLAATDVLVEISAGVTVDVAALLLTADGKVRSDNDFVFYNQPHGPGVTAQPPNRIRVVPAQVPADIEKIAVTASLDGPGANWGQAGTPRVAVLDAATGAVLATFAPTGLSTETALVACEIYRRQGAWKVRAVGQGYANGLAGIATDFGISVDDAPPPQPASAYPPPAQPAPTAPAPPQATFGQPTISLDKGRVSLRKNETVSLTKQGTPPLTRVRMALGWDPAPGGPRIDLDASVIAYDTAGKKLANVYFLKQSAFRGAISHSGDNLTGRGEGDDEIISVDLVALPPEVYALVFTVNSFSGHKFDRVARAFCRLVDDTSNAELVRFELSQGEPRTGVFLSMLTRAPAGWNMTALGDYENGATVKKMVEPGKRFVLATRF</sequence>
<feature type="compositionally biased region" description="Pro residues" evidence="1">
    <location>
        <begin position="161"/>
        <end position="184"/>
    </location>
</feature>
<dbReference type="KEGG" id="nhu:H0264_03365"/>
<evidence type="ECO:0000259" key="2">
    <source>
        <dbReference type="Pfam" id="PF02342"/>
    </source>
</evidence>
<dbReference type="InterPro" id="IPR051324">
    <property type="entry name" value="Stress/Tellurium_Resist"/>
</dbReference>
<reference evidence="3 4" key="1">
    <citation type="submission" date="2020-07" db="EMBL/GenBank/DDBJ databases">
        <authorList>
            <person name="Zhuang K."/>
            <person name="Ran Y."/>
        </authorList>
    </citation>
    <scope>NUCLEOTIDE SEQUENCE [LARGE SCALE GENOMIC DNA]</scope>
    <source>
        <strain evidence="3 4">WCH-YHL-001</strain>
    </source>
</reference>
<dbReference type="EMBL" id="CP059399">
    <property type="protein sequence ID" value="QLY34098.1"/>
    <property type="molecule type" value="Genomic_DNA"/>
</dbReference>
<dbReference type="PANTHER" id="PTHR32097">
    <property type="entry name" value="CAMP-BINDING PROTEIN 1-RELATED"/>
    <property type="match status" value="1"/>
</dbReference>